<sequence>MRTRTLQDAALFCVLSGPLAETDQRAMLLQGLLVLNRNRREDEITNTARNRDRALSSLGPKSLELCVGAVTPYGDGVCSQFSIGAVEKSTPSRLRESRNQVVNIMMTAPYR</sequence>
<dbReference type="VEuPathDB" id="FungiDB:CCM_06242"/>
<dbReference type="InParanoid" id="G3JJJ4"/>
<dbReference type="KEGG" id="cmt:CCM_06242"/>
<accession>G3JJJ4</accession>
<dbReference type="RefSeq" id="XP_006671446.1">
    <property type="nucleotide sequence ID" value="XM_006671383.1"/>
</dbReference>
<dbReference type="HOGENOM" id="CLU_2158242_0_0_1"/>
<dbReference type="EMBL" id="JH126402">
    <property type="protein sequence ID" value="EGX92082.1"/>
    <property type="molecule type" value="Genomic_DNA"/>
</dbReference>
<keyword evidence="2" id="KW-1185">Reference proteome</keyword>
<dbReference type="GeneID" id="18168257"/>
<dbReference type="AlphaFoldDB" id="G3JJJ4"/>
<evidence type="ECO:0000313" key="1">
    <source>
        <dbReference type="EMBL" id="EGX92082.1"/>
    </source>
</evidence>
<gene>
    <name evidence="1" type="ORF">CCM_06242</name>
</gene>
<organism evidence="1 2">
    <name type="scientific">Cordyceps militaris (strain CM01)</name>
    <name type="common">Caterpillar fungus</name>
    <dbReference type="NCBI Taxonomy" id="983644"/>
    <lineage>
        <taxon>Eukaryota</taxon>
        <taxon>Fungi</taxon>
        <taxon>Dikarya</taxon>
        <taxon>Ascomycota</taxon>
        <taxon>Pezizomycotina</taxon>
        <taxon>Sordariomycetes</taxon>
        <taxon>Hypocreomycetidae</taxon>
        <taxon>Hypocreales</taxon>
        <taxon>Cordycipitaceae</taxon>
        <taxon>Cordyceps</taxon>
    </lineage>
</organism>
<protein>
    <submittedName>
        <fullName evidence="1">Uncharacterized protein</fullName>
    </submittedName>
</protein>
<dbReference type="Proteomes" id="UP000001610">
    <property type="component" value="Unassembled WGS sequence"/>
</dbReference>
<proteinExistence type="predicted"/>
<evidence type="ECO:0000313" key="2">
    <source>
        <dbReference type="Proteomes" id="UP000001610"/>
    </source>
</evidence>
<reference evidence="1 2" key="1">
    <citation type="journal article" date="2011" name="Genome Biol.">
        <title>Genome sequence of the insect pathogenic fungus Cordyceps militaris, a valued traditional Chinese medicine.</title>
        <authorList>
            <person name="Zheng P."/>
            <person name="Xia Y."/>
            <person name="Xiao G."/>
            <person name="Xiong C."/>
            <person name="Hu X."/>
            <person name="Zhang S."/>
            <person name="Zheng H."/>
            <person name="Huang Y."/>
            <person name="Zhou Y."/>
            <person name="Wang S."/>
            <person name="Zhao G.P."/>
            <person name="Liu X."/>
            <person name="St Leger R.J."/>
            <person name="Wang C."/>
        </authorList>
    </citation>
    <scope>NUCLEOTIDE SEQUENCE [LARGE SCALE GENOMIC DNA]</scope>
    <source>
        <strain evidence="1 2">CM01</strain>
    </source>
</reference>
<name>G3JJJ4_CORMM</name>